<reference evidence="2 3" key="1">
    <citation type="submission" date="2020-07" db="EMBL/GenBank/DDBJ databases">
        <title>Genomic Encyclopedia of Type Strains, Phase IV (KMG-IV): sequencing the most valuable type-strain genomes for metagenomic binning, comparative biology and taxonomic classification.</title>
        <authorList>
            <person name="Goeker M."/>
        </authorList>
    </citation>
    <scope>NUCLEOTIDE SEQUENCE [LARGE SCALE GENOMIC DNA]</scope>
    <source>
        <strain evidence="2 3">DSM 29043</strain>
    </source>
</reference>
<accession>A0A7Y9XSU9</accession>
<protein>
    <recommendedName>
        <fullName evidence="4">Lipoprotein</fullName>
    </recommendedName>
</protein>
<keyword evidence="1" id="KW-0732">Signal</keyword>
<feature type="signal peptide" evidence="1">
    <location>
        <begin position="1"/>
        <end position="19"/>
    </location>
</feature>
<dbReference type="Proteomes" id="UP000522081">
    <property type="component" value="Unassembled WGS sequence"/>
</dbReference>
<feature type="chain" id="PRO_5031067871" description="Lipoprotein" evidence="1">
    <location>
        <begin position="20"/>
        <end position="154"/>
    </location>
</feature>
<evidence type="ECO:0000313" key="3">
    <source>
        <dbReference type="Proteomes" id="UP000522081"/>
    </source>
</evidence>
<organism evidence="2 3">
    <name type="scientific">Novosphingobium marinum</name>
    <dbReference type="NCBI Taxonomy" id="1514948"/>
    <lineage>
        <taxon>Bacteria</taxon>
        <taxon>Pseudomonadati</taxon>
        <taxon>Pseudomonadota</taxon>
        <taxon>Alphaproteobacteria</taxon>
        <taxon>Sphingomonadales</taxon>
        <taxon>Sphingomonadaceae</taxon>
        <taxon>Novosphingobium</taxon>
    </lineage>
</organism>
<dbReference type="RefSeq" id="WP_229735454.1">
    <property type="nucleotide sequence ID" value="NZ_BMGF01000001.1"/>
</dbReference>
<evidence type="ECO:0000313" key="2">
    <source>
        <dbReference type="EMBL" id="NYH93910.1"/>
    </source>
</evidence>
<proteinExistence type="predicted"/>
<comment type="caution">
    <text evidence="2">The sequence shown here is derived from an EMBL/GenBank/DDBJ whole genome shotgun (WGS) entry which is preliminary data.</text>
</comment>
<evidence type="ECO:0000256" key="1">
    <source>
        <dbReference type="SAM" id="SignalP"/>
    </source>
</evidence>
<evidence type="ECO:0008006" key="4">
    <source>
        <dbReference type="Google" id="ProtNLM"/>
    </source>
</evidence>
<name>A0A7Y9XSU9_9SPHN</name>
<dbReference type="EMBL" id="JACBZF010000001">
    <property type="protein sequence ID" value="NYH93910.1"/>
    <property type="molecule type" value="Genomic_DNA"/>
</dbReference>
<dbReference type="AlphaFoldDB" id="A0A7Y9XSU9"/>
<sequence>MYAIAGHKLTTGAALLALAACTTPAPPAPEPAPVPGPPAGPTSGCPVIESRNWHAWIDRMPGPDATPTLNISGEVDLPTPGYTTILRAGPADRMMPPGLRFRLETGAPQGIVTQVVTPTEVSYRQPTPHDRIREIMIRCGDRTLATIPDVMITE</sequence>
<gene>
    <name evidence="2" type="ORF">FHS75_000215</name>
</gene>
<keyword evidence="3" id="KW-1185">Reference proteome</keyword>